<comment type="caution">
    <text evidence="1">The sequence shown here is derived from an EMBL/GenBank/DDBJ whole genome shotgun (WGS) entry which is preliminary data.</text>
</comment>
<dbReference type="RefSeq" id="WP_112305843.1">
    <property type="nucleotide sequence ID" value="NZ_QMDV01000003.1"/>
</dbReference>
<dbReference type="Proteomes" id="UP000251692">
    <property type="component" value="Unassembled WGS sequence"/>
</dbReference>
<name>A0A364RD20_9BACT</name>
<reference evidence="1 2" key="1">
    <citation type="submission" date="2018-06" db="EMBL/GenBank/DDBJ databases">
        <authorList>
            <person name="Liu Z.-W."/>
        </authorList>
    </citation>
    <scope>NUCLEOTIDE SEQUENCE [LARGE SCALE GENOMIC DNA]</scope>
    <source>
        <strain evidence="1 2">2b14</strain>
    </source>
</reference>
<keyword evidence="2" id="KW-1185">Reference proteome</keyword>
<accession>A0A364RD20</accession>
<gene>
    <name evidence="1" type="ORF">DP923_10680</name>
</gene>
<protein>
    <submittedName>
        <fullName evidence="1">Uncharacterized protein</fullName>
    </submittedName>
</protein>
<evidence type="ECO:0000313" key="1">
    <source>
        <dbReference type="EMBL" id="RAU82250.1"/>
    </source>
</evidence>
<evidence type="ECO:0000313" key="2">
    <source>
        <dbReference type="Proteomes" id="UP000251692"/>
    </source>
</evidence>
<reference evidence="1 2" key="2">
    <citation type="submission" date="2018-07" db="EMBL/GenBank/DDBJ databases">
        <title>Pontibacter sp. 2b14 genomic sequence and assembly.</title>
        <authorList>
            <person name="Du Z.-J."/>
        </authorList>
    </citation>
    <scope>NUCLEOTIDE SEQUENCE [LARGE SCALE GENOMIC DNA]</scope>
    <source>
        <strain evidence="1 2">2b14</strain>
    </source>
</reference>
<dbReference type="OrthoDB" id="853861at2"/>
<dbReference type="AlphaFoldDB" id="A0A364RD20"/>
<organism evidence="1 2">
    <name type="scientific">Pontibacter arcticus</name>
    <dbReference type="NCBI Taxonomy" id="2080288"/>
    <lineage>
        <taxon>Bacteria</taxon>
        <taxon>Pseudomonadati</taxon>
        <taxon>Bacteroidota</taxon>
        <taxon>Cytophagia</taxon>
        <taxon>Cytophagales</taxon>
        <taxon>Hymenobacteraceae</taxon>
        <taxon>Pontibacter</taxon>
    </lineage>
</organism>
<sequence length="76" mass="8730">MGKRQIRIYRNDIVAQAMKLVAQETVQLVQRNRVVLIGKLLSVSESGVELSDNNNGKHVFPLQHIEEIIYDREAAW</sequence>
<dbReference type="EMBL" id="QMDV01000003">
    <property type="protein sequence ID" value="RAU82250.1"/>
    <property type="molecule type" value="Genomic_DNA"/>
</dbReference>
<proteinExistence type="predicted"/>